<dbReference type="VEuPathDB" id="FungiDB:PNEJI1_003440"/>
<feature type="non-terminal residue" evidence="1">
    <location>
        <position position="61"/>
    </location>
</feature>
<dbReference type="InterPro" id="IPR016039">
    <property type="entry name" value="Thiolase-like"/>
</dbReference>
<dbReference type="GO" id="GO:0016746">
    <property type="term" value="F:acyltransferase activity"/>
    <property type="evidence" value="ECO:0007669"/>
    <property type="project" value="InterPro"/>
</dbReference>
<proteinExistence type="predicted"/>
<gene>
    <name evidence="1" type="ORF">PNEJI1_003440</name>
</gene>
<reference evidence="1 2" key="1">
    <citation type="journal article" date="2012" name="MBio">
        <title>De novo assembly of the Pneumocystis jirovecii genome from a single bronchoalveolar lavage fluid specimen from a patient.</title>
        <authorList>
            <person name="Cisse O.H."/>
            <person name="Pagni M."/>
            <person name="Hauser P.M."/>
        </authorList>
    </citation>
    <scope>NUCLEOTIDE SEQUENCE [LARGE SCALE GENOMIC DNA]</scope>
    <source>
        <strain evidence="1 2">SE8</strain>
    </source>
</reference>
<dbReference type="Proteomes" id="UP000010422">
    <property type="component" value="Unassembled WGS sequence"/>
</dbReference>
<accession>L0PAL0</accession>
<protein>
    <recommendedName>
        <fullName evidence="3">Thiolase N-terminal domain-containing protein</fullName>
    </recommendedName>
</protein>
<dbReference type="InterPro" id="IPR027417">
    <property type="entry name" value="P-loop_NTPase"/>
</dbReference>
<dbReference type="InParanoid" id="L0PAL0"/>
<evidence type="ECO:0000313" key="2">
    <source>
        <dbReference type="Proteomes" id="UP000010422"/>
    </source>
</evidence>
<dbReference type="SUPFAM" id="SSF52540">
    <property type="entry name" value="P-loop containing nucleoside triphosphate hydrolases"/>
    <property type="match status" value="1"/>
</dbReference>
<dbReference type="Gene3D" id="3.40.47.10">
    <property type="match status" value="1"/>
</dbReference>
<comment type="caution">
    <text evidence="1">The sequence shown here is derived from an EMBL/GenBank/DDBJ whole genome shotgun (WGS) entry which is preliminary data.</text>
</comment>
<organism evidence="2">
    <name type="scientific">Pneumocystis jirovecii</name>
    <name type="common">Human pneumocystis pneumonia agent</name>
    <dbReference type="NCBI Taxonomy" id="42068"/>
    <lineage>
        <taxon>Eukaryota</taxon>
        <taxon>Fungi</taxon>
        <taxon>Dikarya</taxon>
        <taxon>Ascomycota</taxon>
        <taxon>Taphrinomycotina</taxon>
        <taxon>Pneumocystomycetes</taxon>
        <taxon>Pneumocystaceae</taxon>
        <taxon>Pneumocystis</taxon>
    </lineage>
</organism>
<sequence>MGINIKETDVFIVSTSRTPLGSFQGTLSKLTAVDGVILIVDAIEGVLVNTEKIIRHAISEN</sequence>
<dbReference type="EMBL" id="CAKM01000181">
    <property type="protein sequence ID" value="CCJ29388.1"/>
    <property type="molecule type" value="Genomic_DNA"/>
</dbReference>
<evidence type="ECO:0008006" key="3">
    <source>
        <dbReference type="Google" id="ProtNLM"/>
    </source>
</evidence>
<evidence type="ECO:0000313" key="1">
    <source>
        <dbReference type="EMBL" id="CCJ29388.1"/>
    </source>
</evidence>
<dbReference type="AlphaFoldDB" id="L0PAL0"/>
<name>L0PAL0_PNEJI</name>